<keyword evidence="1" id="KW-0175">Coiled coil</keyword>
<feature type="compositionally biased region" description="Basic and acidic residues" evidence="2">
    <location>
        <begin position="548"/>
        <end position="562"/>
    </location>
</feature>
<protein>
    <submittedName>
        <fullName evidence="3">Uncharacterized protein</fullName>
    </submittedName>
</protein>
<feature type="coiled-coil region" evidence="1">
    <location>
        <begin position="143"/>
        <end position="265"/>
    </location>
</feature>
<feature type="compositionally biased region" description="Acidic residues" evidence="2">
    <location>
        <begin position="995"/>
        <end position="1011"/>
    </location>
</feature>
<feature type="compositionally biased region" description="Polar residues" evidence="2">
    <location>
        <begin position="527"/>
        <end position="547"/>
    </location>
</feature>
<evidence type="ECO:0000256" key="2">
    <source>
        <dbReference type="SAM" id="MobiDB-lite"/>
    </source>
</evidence>
<feature type="region of interest" description="Disordered" evidence="2">
    <location>
        <begin position="988"/>
        <end position="1033"/>
    </location>
</feature>
<gene>
    <name evidence="3" type="ORF">IV203_006183</name>
</gene>
<dbReference type="OrthoDB" id="47704at2759"/>
<dbReference type="EMBL" id="JAGRRH010000021">
    <property type="protein sequence ID" value="KAG7347114.1"/>
    <property type="molecule type" value="Genomic_DNA"/>
</dbReference>
<feature type="region of interest" description="Disordered" evidence="2">
    <location>
        <begin position="509"/>
        <end position="587"/>
    </location>
</feature>
<feature type="compositionally biased region" description="Basic and acidic residues" evidence="2">
    <location>
        <begin position="1017"/>
        <end position="1030"/>
    </location>
</feature>
<evidence type="ECO:0000256" key="1">
    <source>
        <dbReference type="SAM" id="Coils"/>
    </source>
</evidence>
<keyword evidence="4" id="KW-1185">Reference proteome</keyword>
<evidence type="ECO:0000313" key="4">
    <source>
        <dbReference type="Proteomes" id="UP000693970"/>
    </source>
</evidence>
<sequence length="1321" mass="149000">MTLVNPYLKKKKPTVDSDGRVPFTSSSGNGGSGLSNAKHVTPRKISTASLRPAWNAATTSLKPASTKPPNPKGPPMVTPGKKVASNAGVAPTTVAKPQPVERKLPTTAPPAQTRPVAATVSQGIAVHRKGLTAGLPSFRGSSIKGATSVKQQLKQEIAMLKKQKQLKKLQQEAEERRRKALAEKQEKDREMQAILAAREEERKQKQQERERLALLRVQEQQKKQRERLAEQERKREEQRIMKEMREQKEEELYKLQKQRAEEKYQRELLVWKHQHQQWLQQHQQLQQAMLYHPTAMATFARPSSMVPQSHEAIVPIPYGGMTHQMGVPPNHTQSFHHSALNNPMPYGPILNNYFMPNWMLPGPPPPPPRPPVLLRRPVRKQSKEPKCPTAVGQQRSRLCDPLECPSPFAKQGRTIVSVMLVRETDSSFGVNLILHKVSALVDPEWLDAQEENERKVTTSKNGAGNNLQMDQEPPNTDPKIVATKVNEEIMESAKAVEDKFSQAMTEGCIHSPNEEKNTESPMLEISSEPNQSSQYGSESVVNVSSMKSSEEGFKGKNVDHIINESSLTNASPEKSDSNSEKGIPADAGKQNLFEHGENTLRVGETQKTPVEESHPVSQSITSISTFTSDVKAQKKRRRRRVNFAVMMVSDAEKQNARRPEVKSEDKLQPGDIVISIGDKKLFGMFFTDACSLFGSESVKTNENMFQTQVLVARKKAAVPRLATTVFPTAKQPLLPPSTPSLSGNNSVENKSLEFSQTEVAVLANVVASTLHHPDRTLGKDAKDSMWQDAATIFRLAAFQTESAIPLRNIDNLKEKWQLLIRGLDYSVAEKARQSWVSKCKEDYGEIDPPYSSEVERSALRQAARGGPRPAKGCRCGRQNHEYLFESECFLFKDIRNRLSTAELEELLPGSTKKRSKQDPNKKALNVVSSANMNRKLKLKEANEKELAEERFVTKMEEVQVKELKQAIFAPNLTTMVLSAVCELQREFPLSRESENSDDEEESDDEDNDDDVPLVSLGKRESVHDEQEKSRKLQKVAKINDPKIKAEYLIRVLEHVSKTWGHCYRESSKEEYAWRWEVFHGSYSTDQQWEANSPHPRVPESLPFERTHFGLSLSKTVRRDISSLPARIKEFEDLVLMNSPSSHPLEQKIAASSSVEPERPCSSAAEVDVESASTKAKIPGNKLDVSSECLDQFCFLMHSLSPTTSGLYDEVLALLKMNVLRVRSGILVLADDWYENVDVFVLDDMSEYWSIDVDPDGKYCVHEEIRDTLEEKWIKYNYGWALAEYPKELIFDYSVLDEWRETFEGRREEHGNRSEGIGRFGL</sequence>
<feature type="compositionally biased region" description="Polar residues" evidence="2">
    <location>
        <begin position="563"/>
        <end position="572"/>
    </location>
</feature>
<evidence type="ECO:0000313" key="3">
    <source>
        <dbReference type="EMBL" id="KAG7347114.1"/>
    </source>
</evidence>
<organism evidence="3 4">
    <name type="scientific">Nitzschia inconspicua</name>
    <dbReference type="NCBI Taxonomy" id="303405"/>
    <lineage>
        <taxon>Eukaryota</taxon>
        <taxon>Sar</taxon>
        <taxon>Stramenopiles</taxon>
        <taxon>Ochrophyta</taxon>
        <taxon>Bacillariophyta</taxon>
        <taxon>Bacillariophyceae</taxon>
        <taxon>Bacillariophycidae</taxon>
        <taxon>Bacillariales</taxon>
        <taxon>Bacillariaceae</taxon>
        <taxon>Nitzschia</taxon>
    </lineage>
</organism>
<name>A0A9K3PJF5_9STRA</name>
<reference evidence="3" key="2">
    <citation type="submission" date="2021-04" db="EMBL/GenBank/DDBJ databases">
        <authorList>
            <person name="Podell S."/>
        </authorList>
    </citation>
    <scope>NUCLEOTIDE SEQUENCE</scope>
    <source>
        <strain evidence="3">Hildebrandi</strain>
    </source>
</reference>
<proteinExistence type="predicted"/>
<dbReference type="Proteomes" id="UP000693970">
    <property type="component" value="Unassembled WGS sequence"/>
</dbReference>
<feature type="compositionally biased region" description="Pro residues" evidence="2">
    <location>
        <begin position="66"/>
        <end position="77"/>
    </location>
</feature>
<feature type="region of interest" description="Disordered" evidence="2">
    <location>
        <begin position="451"/>
        <end position="477"/>
    </location>
</feature>
<feature type="region of interest" description="Disordered" evidence="2">
    <location>
        <begin position="1"/>
        <end position="116"/>
    </location>
</feature>
<comment type="caution">
    <text evidence="3">The sequence shown here is derived from an EMBL/GenBank/DDBJ whole genome shotgun (WGS) entry which is preliminary data.</text>
</comment>
<accession>A0A9K3PJF5</accession>
<reference evidence="3" key="1">
    <citation type="journal article" date="2021" name="Sci. Rep.">
        <title>Diploid genomic architecture of Nitzschia inconspicua, an elite biomass production diatom.</title>
        <authorList>
            <person name="Oliver A."/>
            <person name="Podell S."/>
            <person name="Pinowska A."/>
            <person name="Traller J.C."/>
            <person name="Smith S.R."/>
            <person name="McClure R."/>
            <person name="Beliaev A."/>
            <person name="Bohutskyi P."/>
            <person name="Hill E.A."/>
            <person name="Rabines A."/>
            <person name="Zheng H."/>
            <person name="Allen L.Z."/>
            <person name="Kuo A."/>
            <person name="Grigoriev I.V."/>
            <person name="Allen A.E."/>
            <person name="Hazlebeck D."/>
            <person name="Allen E.E."/>
        </authorList>
    </citation>
    <scope>NUCLEOTIDE SEQUENCE</scope>
    <source>
        <strain evidence="3">Hildebrandi</strain>
    </source>
</reference>
<feature type="region of interest" description="Disordered" evidence="2">
    <location>
        <begin position="909"/>
        <end position="929"/>
    </location>
</feature>
<feature type="compositionally biased region" description="Polar residues" evidence="2">
    <location>
        <begin position="458"/>
        <end position="469"/>
    </location>
</feature>